<name>A0A081BAS5_9HYPH</name>
<comment type="caution">
    <text evidence="19">The sequence shown here is derived from an EMBL/GenBank/DDBJ whole genome shotgun (WGS) entry which is preliminary data.</text>
</comment>
<feature type="transmembrane region" description="Helical" evidence="16">
    <location>
        <begin position="36"/>
        <end position="59"/>
    </location>
</feature>
<comment type="catalytic activity">
    <reaction evidence="13">
        <text>Preferential cleavage: (Ac)2-L-Lys-D-Ala-|-D-Ala. Also transpeptidation of peptidyl-alanyl moieties that are N-acyl substituents of D-alanine.</text>
        <dbReference type="EC" id="3.4.16.4"/>
    </reaction>
</comment>
<evidence type="ECO:0000256" key="16">
    <source>
        <dbReference type="SAM" id="Phobius"/>
    </source>
</evidence>
<evidence type="ECO:0000256" key="2">
    <source>
        <dbReference type="ARBA" id="ARBA00007090"/>
    </source>
</evidence>
<evidence type="ECO:0000256" key="15">
    <source>
        <dbReference type="SAM" id="MobiDB-lite"/>
    </source>
</evidence>
<dbReference type="AlphaFoldDB" id="A0A081BAS5"/>
<dbReference type="GO" id="GO:0008955">
    <property type="term" value="F:peptidoglycan glycosyltransferase activity"/>
    <property type="evidence" value="ECO:0007669"/>
    <property type="project" value="UniProtKB-EC"/>
</dbReference>
<dbReference type="eggNOG" id="COG0744">
    <property type="taxonomic scope" value="Bacteria"/>
</dbReference>
<dbReference type="GO" id="GO:0008658">
    <property type="term" value="F:penicillin binding"/>
    <property type="evidence" value="ECO:0007669"/>
    <property type="project" value="InterPro"/>
</dbReference>
<dbReference type="Gene3D" id="3.40.710.10">
    <property type="entry name" value="DD-peptidase/beta-lactamase superfamily"/>
    <property type="match status" value="1"/>
</dbReference>
<dbReference type="FunFam" id="1.10.3810.10:FF:000001">
    <property type="entry name" value="Penicillin-binding protein 1A"/>
    <property type="match status" value="1"/>
</dbReference>
<evidence type="ECO:0000256" key="11">
    <source>
        <dbReference type="ARBA" id="ARBA00023268"/>
    </source>
</evidence>
<keyword evidence="20" id="KW-1185">Reference proteome</keyword>
<keyword evidence="16" id="KW-0472">Membrane</keyword>
<dbReference type="UniPathway" id="UPA00219"/>
<comment type="pathway">
    <text evidence="1">Cell wall biogenesis; peptidoglycan biosynthesis.</text>
</comment>
<evidence type="ECO:0000256" key="3">
    <source>
        <dbReference type="ARBA" id="ARBA00007739"/>
    </source>
</evidence>
<dbReference type="GO" id="GO:0009002">
    <property type="term" value="F:serine-type D-Ala-D-Ala carboxypeptidase activity"/>
    <property type="evidence" value="ECO:0007669"/>
    <property type="project" value="UniProtKB-EC"/>
</dbReference>
<keyword evidence="11" id="KW-0511">Multifunctional enzyme</keyword>
<keyword evidence="4" id="KW-0121">Carboxypeptidase</keyword>
<dbReference type="Pfam" id="PF00905">
    <property type="entry name" value="Transpeptidase"/>
    <property type="match status" value="1"/>
</dbReference>
<sequence>MAEKPQDGWPESGPERDRLSPPGHEGGRVRARLRRWVSLLSFSFMALTVALGLLVFSLVPHLQKQIDNPQLLEQRAAMVLDADGKELATRGGRYADIVPLEEMPPYLIQAFLAAEDQRFYSHSGFDIRGILRAAWRNLQAGAFVEGGSTITQQLAKNLYLSSERTVARKFQEALITLWLESHYTKDEILSVYLNRIYLGAGTYGVEAASRFYFNKSVSQVTLAEAALLAGLPKAPSRFAPTNNLKRAQARADYVLQLLVETGALTNGEVFAARAEPAEIVVREERLGTHYFVDWVLEEARALIPPADGTIIIRTTLDGAMQRKAEAAMEKALADQGPAVNIEQGALLTLARDGAVKAMVGGRSYLDSQFNRAAQAKRQPGSAFKPVIYLTALKNGFGPSSIMIDEPVDIHGWQPENSAGRYWGPVTLLTAFKHSLNTVAVRLTEQVGRGKVIGTARQLGIKSPIAALPSLALGASEVTLVELTGAYLPFAADGKGTEPWGITEISTPSGIVLYERKEEPRQIISPRRARDMTHMLHQVIAEGTGTRASLGRRMAAGKTGTSQNNRDAWFIGYTHQYVTGIWFGNDDNSPSAGASGGGIAASTWSAYMNDIHRGLPRIALPGVRREPVVARQGKEQEYFRQLSALFRSVPPVSAGRTTRFRQGGETIRVR</sequence>
<dbReference type="InterPro" id="IPR023346">
    <property type="entry name" value="Lysozyme-like_dom_sf"/>
</dbReference>
<evidence type="ECO:0000313" key="19">
    <source>
        <dbReference type="EMBL" id="GAK45143.1"/>
    </source>
</evidence>
<comment type="catalytic activity">
    <reaction evidence="14">
        <text>[GlcNAc-(1-&gt;4)-Mur2Ac(oyl-L-Ala-gamma-D-Glu-L-Lys-D-Ala-D-Ala)](n)-di-trans,octa-cis-undecaprenyl diphosphate + beta-D-GlcNAc-(1-&gt;4)-Mur2Ac(oyl-L-Ala-gamma-D-Glu-L-Lys-D-Ala-D-Ala)-di-trans,octa-cis-undecaprenyl diphosphate = [GlcNAc-(1-&gt;4)-Mur2Ac(oyl-L-Ala-gamma-D-Glu-L-Lys-D-Ala-D-Ala)](n+1)-di-trans,octa-cis-undecaprenyl diphosphate + di-trans,octa-cis-undecaprenyl diphosphate + H(+)</text>
        <dbReference type="Rhea" id="RHEA:23708"/>
        <dbReference type="Rhea" id="RHEA-COMP:9602"/>
        <dbReference type="Rhea" id="RHEA-COMP:9603"/>
        <dbReference type="ChEBI" id="CHEBI:15378"/>
        <dbReference type="ChEBI" id="CHEBI:58405"/>
        <dbReference type="ChEBI" id="CHEBI:60033"/>
        <dbReference type="ChEBI" id="CHEBI:78435"/>
        <dbReference type="EC" id="2.4.99.28"/>
    </reaction>
</comment>
<keyword evidence="9" id="KW-0133">Cell shape</keyword>
<dbReference type="RefSeq" id="WP_052379314.1">
    <property type="nucleotide sequence ID" value="NZ_BBIO01000007.1"/>
</dbReference>
<dbReference type="GO" id="GO:0030288">
    <property type="term" value="C:outer membrane-bounded periplasmic space"/>
    <property type="evidence" value="ECO:0007669"/>
    <property type="project" value="TreeGrafter"/>
</dbReference>
<organism evidence="19 20">
    <name type="scientific">Tepidicaulis marinus</name>
    <dbReference type="NCBI Taxonomy" id="1333998"/>
    <lineage>
        <taxon>Bacteria</taxon>
        <taxon>Pseudomonadati</taxon>
        <taxon>Pseudomonadota</taxon>
        <taxon>Alphaproteobacteria</taxon>
        <taxon>Hyphomicrobiales</taxon>
        <taxon>Parvibaculaceae</taxon>
        <taxon>Tepidicaulis</taxon>
    </lineage>
</organism>
<feature type="region of interest" description="Disordered" evidence="15">
    <location>
        <begin position="1"/>
        <end position="26"/>
    </location>
</feature>
<evidence type="ECO:0000256" key="4">
    <source>
        <dbReference type="ARBA" id="ARBA00022645"/>
    </source>
</evidence>
<evidence type="ECO:0000256" key="5">
    <source>
        <dbReference type="ARBA" id="ARBA00022670"/>
    </source>
</evidence>
<keyword evidence="12" id="KW-0961">Cell wall biogenesis/degradation</keyword>
<keyword evidence="5" id="KW-0645">Protease</keyword>
<dbReference type="PANTHER" id="PTHR32282:SF33">
    <property type="entry name" value="PEPTIDOGLYCAN GLYCOSYLTRANSFERASE"/>
    <property type="match status" value="1"/>
</dbReference>
<dbReference type="GO" id="GO:0006508">
    <property type="term" value="P:proteolysis"/>
    <property type="evidence" value="ECO:0007669"/>
    <property type="project" value="UniProtKB-KW"/>
</dbReference>
<feature type="domain" description="Glycosyl transferase family 51" evidence="18">
    <location>
        <begin position="85"/>
        <end position="257"/>
    </location>
</feature>
<evidence type="ECO:0000313" key="20">
    <source>
        <dbReference type="Proteomes" id="UP000028702"/>
    </source>
</evidence>
<dbReference type="Gene3D" id="1.10.3810.10">
    <property type="entry name" value="Biosynthetic peptidoglycan transglycosylase-like"/>
    <property type="match status" value="1"/>
</dbReference>
<dbReference type="SUPFAM" id="SSF56601">
    <property type="entry name" value="beta-lactamase/transpeptidase-like"/>
    <property type="match status" value="1"/>
</dbReference>
<protein>
    <submittedName>
        <fullName evidence="19">1A family penicillin-binding protein</fullName>
    </submittedName>
</protein>
<accession>A0A081BAS5</accession>
<dbReference type="Proteomes" id="UP000028702">
    <property type="component" value="Unassembled WGS sequence"/>
</dbReference>
<comment type="similarity">
    <text evidence="2">In the C-terminal section; belongs to the transpeptidase family.</text>
</comment>
<evidence type="ECO:0000256" key="9">
    <source>
        <dbReference type="ARBA" id="ARBA00022960"/>
    </source>
</evidence>
<dbReference type="GO" id="GO:0009252">
    <property type="term" value="P:peptidoglycan biosynthetic process"/>
    <property type="evidence" value="ECO:0007669"/>
    <property type="project" value="UniProtKB-UniPathway"/>
</dbReference>
<proteinExistence type="inferred from homology"/>
<keyword evidence="7" id="KW-0808">Transferase</keyword>
<dbReference type="PANTHER" id="PTHR32282">
    <property type="entry name" value="BINDING PROTEIN TRANSPEPTIDASE, PUTATIVE-RELATED"/>
    <property type="match status" value="1"/>
</dbReference>
<dbReference type="GO" id="GO:0071555">
    <property type="term" value="P:cell wall organization"/>
    <property type="evidence" value="ECO:0007669"/>
    <property type="project" value="UniProtKB-KW"/>
</dbReference>
<keyword evidence="8" id="KW-0378">Hydrolase</keyword>
<evidence type="ECO:0000256" key="1">
    <source>
        <dbReference type="ARBA" id="ARBA00004752"/>
    </source>
</evidence>
<dbReference type="SUPFAM" id="SSF53955">
    <property type="entry name" value="Lysozyme-like"/>
    <property type="match status" value="1"/>
</dbReference>
<keyword evidence="16" id="KW-1133">Transmembrane helix</keyword>
<reference evidence="19 20" key="1">
    <citation type="submission" date="2014-07" db="EMBL/GenBank/DDBJ databases">
        <title>Tepidicaulis marinum gen. nov., sp. nov., a novel marine bacterium denitrifying nitrate to nitrous oxide strictly under microaerobic conditions.</title>
        <authorList>
            <person name="Takeuchi M."/>
            <person name="Yamagishi T."/>
            <person name="Kamagata Y."/>
            <person name="Oshima K."/>
            <person name="Hattori M."/>
            <person name="Katayama T."/>
            <person name="Hanada S."/>
            <person name="Tamaki H."/>
            <person name="Marumo K."/>
            <person name="Maeda H."/>
            <person name="Nedachi M."/>
            <person name="Iwasaki W."/>
            <person name="Suwa Y."/>
            <person name="Sakata S."/>
        </authorList>
    </citation>
    <scope>NUCLEOTIDE SEQUENCE [LARGE SCALE GENOMIC DNA]</scope>
    <source>
        <strain evidence="19 20">MA2</strain>
    </source>
</reference>
<dbReference type="InterPro" id="IPR036950">
    <property type="entry name" value="PBP_transglycosylase"/>
</dbReference>
<dbReference type="STRING" id="1333998.M2A_1642"/>
<evidence type="ECO:0000256" key="14">
    <source>
        <dbReference type="ARBA" id="ARBA00049902"/>
    </source>
</evidence>
<keyword evidence="10" id="KW-0573">Peptidoglycan synthesis</keyword>
<dbReference type="NCBIfam" id="TIGR02074">
    <property type="entry name" value="PBP_1a_fam"/>
    <property type="match status" value="1"/>
</dbReference>
<dbReference type="InterPro" id="IPR012338">
    <property type="entry name" value="Beta-lactam/transpept-like"/>
</dbReference>
<evidence type="ECO:0000259" key="18">
    <source>
        <dbReference type="Pfam" id="PF00912"/>
    </source>
</evidence>
<evidence type="ECO:0000256" key="12">
    <source>
        <dbReference type="ARBA" id="ARBA00023316"/>
    </source>
</evidence>
<dbReference type="EMBL" id="BBIO01000007">
    <property type="protein sequence ID" value="GAK45143.1"/>
    <property type="molecule type" value="Genomic_DNA"/>
</dbReference>
<dbReference type="GO" id="GO:0008360">
    <property type="term" value="P:regulation of cell shape"/>
    <property type="evidence" value="ECO:0007669"/>
    <property type="project" value="UniProtKB-KW"/>
</dbReference>
<keyword evidence="16" id="KW-0812">Transmembrane</keyword>
<evidence type="ECO:0000256" key="7">
    <source>
        <dbReference type="ARBA" id="ARBA00022679"/>
    </source>
</evidence>
<dbReference type="Pfam" id="PF00912">
    <property type="entry name" value="Transgly"/>
    <property type="match status" value="1"/>
</dbReference>
<gene>
    <name evidence="19" type="ORF">M2A_1642</name>
</gene>
<evidence type="ECO:0000256" key="6">
    <source>
        <dbReference type="ARBA" id="ARBA00022676"/>
    </source>
</evidence>
<dbReference type="InterPro" id="IPR001460">
    <property type="entry name" value="PCN-bd_Tpept"/>
</dbReference>
<dbReference type="InterPro" id="IPR050396">
    <property type="entry name" value="Glycosyltr_51/Transpeptidase"/>
</dbReference>
<keyword evidence="6" id="KW-0328">Glycosyltransferase</keyword>
<evidence type="ECO:0000256" key="10">
    <source>
        <dbReference type="ARBA" id="ARBA00022984"/>
    </source>
</evidence>
<comment type="similarity">
    <text evidence="3">In the N-terminal section; belongs to the glycosyltransferase 51 family.</text>
</comment>
<evidence type="ECO:0000259" key="17">
    <source>
        <dbReference type="Pfam" id="PF00905"/>
    </source>
</evidence>
<feature type="domain" description="Penicillin-binding protein transpeptidase" evidence="17">
    <location>
        <begin position="345"/>
        <end position="576"/>
    </location>
</feature>
<dbReference type="InterPro" id="IPR001264">
    <property type="entry name" value="Glyco_trans_51"/>
</dbReference>
<evidence type="ECO:0000256" key="13">
    <source>
        <dbReference type="ARBA" id="ARBA00034000"/>
    </source>
</evidence>
<evidence type="ECO:0000256" key="8">
    <source>
        <dbReference type="ARBA" id="ARBA00022801"/>
    </source>
</evidence>